<accession>A0A6C0KW13</accession>
<organism evidence="1">
    <name type="scientific">viral metagenome</name>
    <dbReference type="NCBI Taxonomy" id="1070528"/>
    <lineage>
        <taxon>unclassified sequences</taxon>
        <taxon>metagenomes</taxon>
        <taxon>organismal metagenomes</taxon>
    </lineage>
</organism>
<reference evidence="1" key="1">
    <citation type="journal article" date="2020" name="Nature">
        <title>Giant virus diversity and host interactions through global metagenomics.</title>
        <authorList>
            <person name="Schulz F."/>
            <person name="Roux S."/>
            <person name="Paez-Espino D."/>
            <person name="Jungbluth S."/>
            <person name="Walsh D.A."/>
            <person name="Denef V.J."/>
            <person name="McMahon K.D."/>
            <person name="Konstantinidis K.T."/>
            <person name="Eloe-Fadrosh E.A."/>
            <person name="Kyrpides N.C."/>
            <person name="Woyke T."/>
        </authorList>
    </citation>
    <scope>NUCLEOTIDE SEQUENCE</scope>
    <source>
        <strain evidence="1">GVMAG-S-3300013094-100</strain>
    </source>
</reference>
<dbReference type="EMBL" id="MN740975">
    <property type="protein sequence ID" value="QHU20870.1"/>
    <property type="molecule type" value="Genomic_DNA"/>
</dbReference>
<evidence type="ECO:0000313" key="1">
    <source>
        <dbReference type="EMBL" id="QHU20870.1"/>
    </source>
</evidence>
<sequence>MNANTYIDVGVDVESLSDILKNTNIGIINQTPYNLQYINGAVISKTVILPNTYLGNIEGEIHFLYDITNYDNLFHVDDDMVVDVSKIYPRTILSYIQYGDHKGIPGNCKVNVEIDYETGEAIISIYTTKMIYQGEELSLSSEC</sequence>
<proteinExistence type="predicted"/>
<protein>
    <submittedName>
        <fullName evidence="1">Uncharacterized protein</fullName>
    </submittedName>
</protein>
<name>A0A6C0KW13_9ZZZZ</name>
<dbReference type="AlphaFoldDB" id="A0A6C0KW13"/>